<dbReference type="AlphaFoldDB" id="A0A2X0QRP6"/>
<dbReference type="GO" id="GO:0008933">
    <property type="term" value="F:peptidoglycan lytic transglycosylase activity"/>
    <property type="evidence" value="ECO:0007669"/>
    <property type="project" value="TreeGrafter"/>
</dbReference>
<dbReference type="EMBL" id="LS423452">
    <property type="protein sequence ID" value="SPS04733.1"/>
    <property type="molecule type" value="Genomic_DNA"/>
</dbReference>
<dbReference type="Gene3D" id="2.40.240.50">
    <property type="entry name" value="Barwin-like endoglucanases"/>
    <property type="match status" value="1"/>
</dbReference>
<proteinExistence type="predicted"/>
<dbReference type="GO" id="GO:0004553">
    <property type="term" value="F:hydrolase activity, hydrolyzing O-glycosyl compounds"/>
    <property type="evidence" value="ECO:0007669"/>
    <property type="project" value="InterPro"/>
</dbReference>
<evidence type="ECO:0000313" key="7">
    <source>
        <dbReference type="EMBL" id="SPS04733.1"/>
    </source>
</evidence>
<evidence type="ECO:0000256" key="4">
    <source>
        <dbReference type="ARBA" id="ARBA00023316"/>
    </source>
</evidence>
<feature type="domain" description="Lytic transglycosylase MltA" evidence="6">
    <location>
        <begin position="149"/>
        <end position="306"/>
    </location>
</feature>
<dbReference type="GO" id="GO:0019867">
    <property type="term" value="C:outer membrane"/>
    <property type="evidence" value="ECO:0007669"/>
    <property type="project" value="InterPro"/>
</dbReference>
<accession>A0A2X0QRP6</accession>
<sequence length="410" mass="45522">MNPLEIIENRNRLALILTLFLSACSTPPPKVPAPQPAEPPPKVAQVPIQEPPAPLFQESPAPLFTVSKWEMLPDWGTTDLTPTKPAFMQSCRVLKNKPHWKEVCARAEKLEKNDNATLHAFYEEWFTPYQVRNPDGSELGVITGYYEPLLKGSRTKTPQFKFPLYAAPIDLLAIDLANAYPQLKGLRLRGRLQDKRIVPYYSRAEINHETSPLTGQELFWADNAVDLFFLQIQGSGRVELPDGRQMKVGYSDQNGHPYVSIGKKLVDSGALKLEEASMQGIKSWAEKHPDQIDSLLKQNPSYVFLRELPDNTPAPLGALGVPLTSEYSIAIDPRTVPLGTPVFLSTTYPNDSAPLNRLVLAQDTGGAIKGAVRADFFWGFGESAAIQAGKMKQQGRLWVLFPRGGEPILN</sequence>
<dbReference type="Gene3D" id="2.40.40.10">
    <property type="entry name" value="RlpA-like domain"/>
    <property type="match status" value="1"/>
</dbReference>
<keyword evidence="4" id="KW-0961">Cell wall biogenesis/degradation</keyword>
<dbReference type="GO" id="GO:0009253">
    <property type="term" value="P:peptidoglycan catabolic process"/>
    <property type="evidence" value="ECO:0007669"/>
    <property type="project" value="TreeGrafter"/>
</dbReference>
<name>A0A2X0QRP6_9PROT</name>
<comment type="catalytic activity">
    <reaction evidence="1">
        <text>Exolytic cleavage of the (1-&gt;4)-beta-glycosidic linkage between N-acetylmuramic acid (MurNAc) and N-acetylglucosamine (GlcNAc) residues in peptidoglycan, from either the reducing or the non-reducing ends of the peptidoglycan chains, with concomitant formation of a 1,6-anhydrobond in the MurNAc residue.</text>
        <dbReference type="EC" id="4.2.2.n1"/>
    </reaction>
</comment>
<protein>
    <recommendedName>
        <fullName evidence="2">peptidoglycan lytic exotransglycosylase</fullName>
        <ecNumber evidence="2">4.2.2.n1</ecNumber>
    </recommendedName>
    <alternativeName>
        <fullName evidence="5">Murein hydrolase A</fullName>
    </alternativeName>
</protein>
<evidence type="ECO:0000256" key="1">
    <source>
        <dbReference type="ARBA" id="ARBA00001420"/>
    </source>
</evidence>
<dbReference type="CDD" id="cd14668">
    <property type="entry name" value="mlta_B"/>
    <property type="match status" value="1"/>
</dbReference>
<dbReference type="SUPFAM" id="SSF50685">
    <property type="entry name" value="Barwin-like endoglucanases"/>
    <property type="match status" value="1"/>
</dbReference>
<evidence type="ECO:0000256" key="5">
    <source>
        <dbReference type="ARBA" id="ARBA00030918"/>
    </source>
</evidence>
<evidence type="ECO:0000259" key="6">
    <source>
        <dbReference type="SMART" id="SM00925"/>
    </source>
</evidence>
<dbReference type="InterPro" id="IPR005300">
    <property type="entry name" value="MltA_B"/>
</dbReference>
<keyword evidence="3" id="KW-0456">Lyase</keyword>
<reference evidence="7" key="1">
    <citation type="submission" date="2018-05" db="EMBL/GenBank/DDBJ databases">
        <authorList>
            <person name="Lanie J.A."/>
            <person name="Ng W.-L."/>
            <person name="Kazmierczak K.M."/>
            <person name="Andrzejewski T.M."/>
            <person name="Davidsen T.M."/>
            <person name="Wayne K.J."/>
            <person name="Tettelin H."/>
            <person name="Glass J.I."/>
            <person name="Rusch D."/>
            <person name="Podicherti R."/>
            <person name="Tsui H.-C.T."/>
            <person name="Winkler M.E."/>
        </authorList>
    </citation>
    <scope>NUCLEOTIDE SEQUENCE</scope>
    <source>
        <strain evidence="7">KNB</strain>
    </source>
</reference>
<dbReference type="InterPro" id="IPR026044">
    <property type="entry name" value="MltA"/>
</dbReference>
<evidence type="ECO:0000256" key="3">
    <source>
        <dbReference type="ARBA" id="ARBA00023239"/>
    </source>
</evidence>
<dbReference type="Pfam" id="PF06725">
    <property type="entry name" value="3D"/>
    <property type="match status" value="1"/>
</dbReference>
<dbReference type="Pfam" id="PF03562">
    <property type="entry name" value="MltA"/>
    <property type="match status" value="1"/>
</dbReference>
<dbReference type="CDD" id="cd14485">
    <property type="entry name" value="mltA_like_LT_A"/>
    <property type="match status" value="1"/>
</dbReference>
<organism evidence="7">
    <name type="scientific">Candidatus Nitrotoga fabula</name>
    <dbReference type="NCBI Taxonomy" id="2182327"/>
    <lineage>
        <taxon>Bacteria</taxon>
        <taxon>Pseudomonadati</taxon>
        <taxon>Pseudomonadota</taxon>
        <taxon>Betaproteobacteria</taxon>
        <taxon>Nitrosomonadales</taxon>
        <taxon>Gallionellaceae</taxon>
        <taxon>Candidatus Nitrotoga</taxon>
    </lineage>
</organism>
<dbReference type="EC" id="4.2.2.n1" evidence="2"/>
<dbReference type="PANTHER" id="PTHR30124:SF0">
    <property type="entry name" value="MEMBRANE-BOUND LYTIC MUREIN TRANSGLYCOSYLASE A"/>
    <property type="match status" value="1"/>
</dbReference>
<dbReference type="InterPro" id="IPR036908">
    <property type="entry name" value="RlpA-like_sf"/>
</dbReference>
<dbReference type="InterPro" id="IPR010611">
    <property type="entry name" value="3D_dom"/>
</dbReference>
<evidence type="ECO:0000256" key="2">
    <source>
        <dbReference type="ARBA" id="ARBA00012587"/>
    </source>
</evidence>
<dbReference type="PIRSF" id="PIRSF019422">
    <property type="entry name" value="MltA"/>
    <property type="match status" value="1"/>
</dbReference>
<gene>
    <name evidence="7" type="ORF">NITFAB_0322</name>
</gene>
<dbReference type="GO" id="GO:0009254">
    <property type="term" value="P:peptidoglycan turnover"/>
    <property type="evidence" value="ECO:0007669"/>
    <property type="project" value="InterPro"/>
</dbReference>
<dbReference type="SMART" id="SM00925">
    <property type="entry name" value="MltA"/>
    <property type="match status" value="1"/>
</dbReference>
<dbReference type="PANTHER" id="PTHR30124">
    <property type="entry name" value="MEMBRANE-BOUND LYTIC MUREIN TRANSGLYCOSYLASE A"/>
    <property type="match status" value="1"/>
</dbReference>
<dbReference type="GO" id="GO:0071555">
    <property type="term" value="P:cell wall organization"/>
    <property type="evidence" value="ECO:0007669"/>
    <property type="project" value="UniProtKB-KW"/>
</dbReference>